<feature type="non-terminal residue" evidence="1">
    <location>
        <position position="1"/>
    </location>
</feature>
<protein>
    <submittedName>
        <fullName evidence="1">Uncharacterized protein</fullName>
    </submittedName>
</protein>
<comment type="caution">
    <text evidence="1">The sequence shown here is derived from an EMBL/GenBank/DDBJ whole genome shotgun (WGS) entry which is preliminary data.</text>
</comment>
<proteinExistence type="predicted"/>
<evidence type="ECO:0000313" key="1">
    <source>
        <dbReference type="EMBL" id="GAJ11273.1"/>
    </source>
</evidence>
<accession>X1U128</accession>
<reference evidence="1" key="1">
    <citation type="journal article" date="2014" name="Front. Microbiol.">
        <title>High frequency of phylogenetically diverse reductive dehalogenase-homologous genes in deep subseafloor sedimentary metagenomes.</title>
        <authorList>
            <person name="Kawai M."/>
            <person name="Futagami T."/>
            <person name="Toyoda A."/>
            <person name="Takaki Y."/>
            <person name="Nishi S."/>
            <person name="Hori S."/>
            <person name="Arai W."/>
            <person name="Tsubouchi T."/>
            <person name="Morono Y."/>
            <person name="Uchiyama I."/>
            <person name="Ito T."/>
            <person name="Fujiyama A."/>
            <person name="Inagaki F."/>
            <person name="Takami H."/>
        </authorList>
    </citation>
    <scope>NUCLEOTIDE SEQUENCE</scope>
    <source>
        <strain evidence="1">Expedition CK06-06</strain>
    </source>
</reference>
<organism evidence="1">
    <name type="scientific">marine sediment metagenome</name>
    <dbReference type="NCBI Taxonomy" id="412755"/>
    <lineage>
        <taxon>unclassified sequences</taxon>
        <taxon>metagenomes</taxon>
        <taxon>ecological metagenomes</taxon>
    </lineage>
</organism>
<dbReference type="AlphaFoldDB" id="X1U128"/>
<name>X1U128_9ZZZZ</name>
<sequence>WKMATLLIQYVIAVQAVSDKNLANAGGAMNASAKLSSPEEIGMLIVSRAK</sequence>
<gene>
    <name evidence="1" type="ORF">S12H4_42041</name>
</gene>
<dbReference type="EMBL" id="BARW01025681">
    <property type="protein sequence ID" value="GAJ11273.1"/>
    <property type="molecule type" value="Genomic_DNA"/>
</dbReference>